<proteinExistence type="predicted"/>
<feature type="domain" description="PA14" evidence="1">
    <location>
        <begin position="1090"/>
        <end position="1257"/>
    </location>
</feature>
<dbReference type="SMART" id="SM00758">
    <property type="entry name" value="PA14"/>
    <property type="match status" value="2"/>
</dbReference>
<evidence type="ECO:0000313" key="3">
    <source>
        <dbReference type="Proteomes" id="UP000601099"/>
    </source>
</evidence>
<dbReference type="InterPro" id="IPR037524">
    <property type="entry name" value="PA14/GLEYA"/>
</dbReference>
<comment type="caution">
    <text evidence="2">The sequence shown here is derived from an EMBL/GenBank/DDBJ whole genome shotgun (WGS) entry which is preliminary data.</text>
</comment>
<sequence length="2194" mass="223164">GTDPDGTAIISYALTNLTTAQTAGTFSYLVGGTGTVYTDITAASITLTAAEANSLRFDPNGGPVGVFTFNMAAIDNDGAQDATPATFTLTITNAAPITTAKSTTIAQVADATDLADFTGTDPDGTAIISYALTNLTTAQTAGTFSYLVGGTGTVYTDITAASITLTAAEANSLRFDPNGGPVGVFTFNMAAIDEDGAQDATPATFTLTITNAAPTTAAKNQTLPQAADATDLADFTGTDPDGSVVSYALTNLTTAQTAGTFSYLVGGTGTVYTDITAASITLTQAEANSLRFDPNGGPIGTFSFDMAAIDNDGRQDTSPVAFRLTITNAVPETDNKVQTLAQTLAATDLVDFTGTDDAPIASYALTNLGNAQTAGTFSYLVGGAGTTYTTIGAAVTSITLTAAEANSLRFDPNGGPVGDFVFNMAAIDNDGAQDATPATFTLTITNLAPETADKVATLSSGANATAIPSLTATDPDGGTITNYALTNLASVQTAGTLSYLVGGTGARTSITAASTTLTATEAGTLQYDPNGTISGTLTFNMAAIDNDGGQDASPATYTLNITNAAPVAVNDAATTGNDVTTPFFSVTANDTDADGNATINQASVDLDPSSAGTRETTRTVTGGVFTADNLGNVSFNPDANFFGTASVTYTIKDALGLTSNAATISVTVGAPACAEPSYFDNTTASNGLTAEYYAGAFYTQAGFNANAITFFQRTAPVRRIDQTVDFTTATFGNIVPPATGTTANPNAFSARYRGSINIPVTGSYTFYLTSDDASYLFLDAAALAQTPNATNATINNGGGHASALVQTTVTLTAGKHGILILYAEDGGGNNLNFEWSSTAAGIARQVVPAAALCAGPATPNATPVALDRSTSLFASAATAALSPNLGATDADGDATVSYFNIETLPAAAAGVLAYNGTAVVVGQAIPAASLNLLTFDPVNTYSGTASFTYSVTDATGRKDLSSATYTITISSAPVAVNDAATTGNDVTTPFFSVTANDTDADGNATINQASVDLDPSSAGTRETTRTVTGGVFTADNLGNVSFNPDANFFGTASVTYTIKDNDGNVSNVATISVTVDAPACAEPSYFDNTTASNGLTAEYYAGAFYTQAGFNANAITFFQRTAPVRRIDQTVDFSGSGFGDINPAATSTTNPETFSARYRGSINIPVTGSYTFYLTSDDASYLFLDAAALAQTPNATNATINNGGSHGSTLVQTTVTLTAGKHDILILYADNLVDNILKFEWSSTAAGIARQVVPAAALCAGPATPNATPVALDRSTSLLNSAATAALSPNLGATDADGNATVSYFNIETLPAAAAGVLAYNGTAVVVGQAIPAASLSLLTFDPVNTYTGPASFTYSVTDNTGRKDLTPATYSISIEAPNTISGVVFEDVTYGGGNGRSLLASGGVVRSGATVELYYANGAPVIDATTNTIKTTTTDASGAYSFSGLLGSTYQVRVVNSTVSSSRNGYVNTLIGVQTFVNGDGAQVGGTTPAGVDGAANTGTQTLAQVGVAQSLASVTVSNGQVQNAVDFGFNFDAVVNTNNTGQGSLRQFITNSNALENTVAFQQVGQTAGTEAAIFNIPASALTTTSAGNQAFIINLTTALPNISGANAVRTVINGAVQTAYTGNTNAAVAGVTTGPEIILNVTAGSYDILGISAADVVIEGLGFTGARATVAQLNTAGNTNGTGIYINANGDRAVIRNSDIYGNLKAGILINSATGVNLTDNIVRNNGGTINGVTNLNGQGIDVFGANQTTVSGNTISGNAGYGINLDVNFTGTTVRNPSNNTISLNTLSGNGTGTAQRAGLAILADGTGNLVSLNTFTGNVGDGILATAGTNNTFSQNSFAGNGEQSIDLMSGATGAGVSINDDQDGDTGANTLVNFPVFKQATIDGGILKIEGYASAGATVELYLANPGSGENFGEGGSYVFSFVEGSSADSDTRQASYSGQVNGLSQGSETNQNMFQFSLDLSTLPEALRNALTALEAKVTATATKAGQGTSEFSGNLTLTAGPLPVELTVFTAKAVAQDAQLAWHTASEKNNAYFTVERSFDGRTFSAIGQKEGNGSTTTAHDYAFTDKGVGRQHSGLVYYRLRQVDLDGTFSFSETRTVRFSAPVVAGTVQLYPNPATTQSTLDLSSLPQGSYQVTLVDMAGRIVRTVSVQGGLESKLEVRDLAEGSYTVLVRGQNTTHNLKLVKRN</sequence>
<gene>
    <name evidence="2" type="ORF">I5L79_22890</name>
</gene>
<dbReference type="SUPFAM" id="SSF51126">
    <property type="entry name" value="Pectin lyase-like"/>
    <property type="match status" value="1"/>
</dbReference>
<dbReference type="InterPro" id="IPR026444">
    <property type="entry name" value="Secre_tail"/>
</dbReference>
<dbReference type="InterPro" id="IPR013783">
    <property type="entry name" value="Ig-like_fold"/>
</dbReference>
<dbReference type="Pfam" id="PF17963">
    <property type="entry name" value="Big_9"/>
    <property type="match status" value="3"/>
</dbReference>
<dbReference type="InterPro" id="IPR006626">
    <property type="entry name" value="PbH1"/>
</dbReference>
<dbReference type="Gene3D" id="2.60.40.2810">
    <property type="match status" value="2"/>
</dbReference>
<dbReference type="InterPro" id="IPR011658">
    <property type="entry name" value="PA14_dom"/>
</dbReference>
<keyword evidence="3" id="KW-1185">Reference proteome</keyword>
<feature type="non-terminal residue" evidence="2">
    <location>
        <position position="1"/>
    </location>
</feature>
<dbReference type="Gene3D" id="3.90.182.10">
    <property type="entry name" value="Toxin - Anthrax Protective Antigen,domain 1"/>
    <property type="match status" value="2"/>
</dbReference>
<dbReference type="Pfam" id="PF13229">
    <property type="entry name" value="Beta_helix"/>
    <property type="match status" value="1"/>
</dbReference>
<evidence type="ECO:0000313" key="2">
    <source>
        <dbReference type="EMBL" id="MBG8556411.1"/>
    </source>
</evidence>
<dbReference type="Pfam" id="PF07691">
    <property type="entry name" value="PA14"/>
    <property type="match status" value="2"/>
</dbReference>
<protein>
    <submittedName>
        <fullName evidence="2">Right-handed parallel beta-helix repeat-containing protein</fullName>
    </submittedName>
</protein>
<dbReference type="Gene3D" id="2.60.40.10">
    <property type="entry name" value="Immunoglobulins"/>
    <property type="match status" value="1"/>
</dbReference>
<accession>A0ABS0L8D4</accession>
<dbReference type="Gene3D" id="2.160.20.10">
    <property type="entry name" value="Single-stranded right-handed beta-helix, Pectin lyase-like"/>
    <property type="match status" value="2"/>
</dbReference>
<dbReference type="Proteomes" id="UP000601099">
    <property type="component" value="Unassembled WGS sequence"/>
</dbReference>
<dbReference type="InterPro" id="IPR012334">
    <property type="entry name" value="Pectin_lyas_fold"/>
</dbReference>
<dbReference type="PROSITE" id="PS51820">
    <property type="entry name" value="PA14"/>
    <property type="match status" value="2"/>
</dbReference>
<dbReference type="InterPro" id="IPR039448">
    <property type="entry name" value="Beta_helix"/>
</dbReference>
<evidence type="ECO:0000259" key="1">
    <source>
        <dbReference type="PROSITE" id="PS51820"/>
    </source>
</evidence>
<dbReference type="InterPro" id="IPR011050">
    <property type="entry name" value="Pectin_lyase_fold/virulence"/>
</dbReference>
<dbReference type="NCBIfam" id="TIGR04183">
    <property type="entry name" value="Por_Secre_tail"/>
    <property type="match status" value="1"/>
</dbReference>
<organism evidence="2 3">
    <name type="scientific">Hymenobacter guriensis</name>
    <dbReference type="NCBI Taxonomy" id="2793065"/>
    <lineage>
        <taxon>Bacteria</taxon>
        <taxon>Pseudomonadati</taxon>
        <taxon>Bacteroidota</taxon>
        <taxon>Cytophagia</taxon>
        <taxon>Cytophagales</taxon>
        <taxon>Hymenobacteraceae</taxon>
        <taxon>Hymenobacter</taxon>
    </lineage>
</organism>
<feature type="domain" description="PA14" evidence="1">
    <location>
        <begin position="683"/>
        <end position="851"/>
    </location>
</feature>
<reference evidence="2 3" key="1">
    <citation type="submission" date="2020-11" db="EMBL/GenBank/DDBJ databases">
        <title>Hymenobacter sp.</title>
        <authorList>
            <person name="Kim M.K."/>
        </authorList>
    </citation>
    <scope>NUCLEOTIDE SEQUENCE [LARGE SCALE GENOMIC DNA]</scope>
    <source>
        <strain evidence="2 3">BT594</strain>
    </source>
</reference>
<dbReference type="SUPFAM" id="SSF56988">
    <property type="entry name" value="Anthrax protective antigen"/>
    <property type="match status" value="2"/>
</dbReference>
<dbReference type="SUPFAM" id="SSF117074">
    <property type="entry name" value="Hypothetical protein PA1324"/>
    <property type="match status" value="1"/>
</dbReference>
<dbReference type="EMBL" id="JADWYK010000026">
    <property type="protein sequence ID" value="MBG8556411.1"/>
    <property type="molecule type" value="Genomic_DNA"/>
</dbReference>
<dbReference type="Pfam" id="PF18962">
    <property type="entry name" value="Por_Secre_tail"/>
    <property type="match status" value="1"/>
</dbReference>
<dbReference type="SMART" id="SM00710">
    <property type="entry name" value="PbH1"/>
    <property type="match status" value="9"/>
</dbReference>
<name>A0ABS0L8D4_9BACT</name>